<accession>A0A5D0RIR2</accession>
<dbReference type="RefSeq" id="WP_148378258.1">
    <property type="nucleotide sequence ID" value="NZ_VSIY01000010.1"/>
</dbReference>
<organism evidence="1 2">
    <name type="scientific">Maritimibacter fusiformis</name>
    <dbReference type="NCBI Taxonomy" id="2603819"/>
    <lineage>
        <taxon>Bacteria</taxon>
        <taxon>Pseudomonadati</taxon>
        <taxon>Pseudomonadota</taxon>
        <taxon>Alphaproteobacteria</taxon>
        <taxon>Rhodobacterales</taxon>
        <taxon>Roseobacteraceae</taxon>
        <taxon>Maritimibacter</taxon>
    </lineage>
</organism>
<proteinExistence type="predicted"/>
<dbReference type="EMBL" id="VSIY01000010">
    <property type="protein sequence ID" value="TYB80796.1"/>
    <property type="molecule type" value="Genomic_DNA"/>
</dbReference>
<comment type="caution">
    <text evidence="1">The sequence shown here is derived from an EMBL/GenBank/DDBJ whole genome shotgun (WGS) entry which is preliminary data.</text>
</comment>
<name>A0A5D0RIR2_9RHOB</name>
<gene>
    <name evidence="1" type="ORF">FVF75_12155</name>
</gene>
<sequence>MLFPEIPLQRDIDCGDADLQESAISTLADCDRTFGFAPVIALAPMLSDFDCAVAYWLRGAMYPMDQAAAGERAQFALGRYQAENAGLSVEEIIGQVQAAGNARYERIMQESRDLEEFRKEMIAEGQNPDEAAFTERLQRRAVEALSFQRDIVACEAKYGFGQAGGQ</sequence>
<evidence type="ECO:0000313" key="1">
    <source>
        <dbReference type="EMBL" id="TYB80796.1"/>
    </source>
</evidence>
<dbReference type="AlphaFoldDB" id="A0A5D0RIR2"/>
<keyword evidence="2" id="KW-1185">Reference proteome</keyword>
<evidence type="ECO:0000313" key="2">
    <source>
        <dbReference type="Proteomes" id="UP000322080"/>
    </source>
</evidence>
<reference evidence="1 2" key="1">
    <citation type="submission" date="2019-08" db="EMBL/GenBank/DDBJ databases">
        <title>Identification of a novel species of the genus Boseongicola.</title>
        <authorList>
            <person name="Zhang X.-Q."/>
        </authorList>
    </citation>
    <scope>NUCLEOTIDE SEQUENCE [LARGE SCALE GENOMIC DNA]</scope>
    <source>
        <strain evidence="1 2">HY14</strain>
    </source>
</reference>
<protein>
    <submittedName>
        <fullName evidence="1">Uncharacterized protein</fullName>
    </submittedName>
</protein>
<dbReference type="Proteomes" id="UP000322080">
    <property type="component" value="Unassembled WGS sequence"/>
</dbReference>